<dbReference type="Gene3D" id="3.40.50.2300">
    <property type="match status" value="2"/>
</dbReference>
<reference evidence="7" key="1">
    <citation type="submission" date="2016-10" db="EMBL/GenBank/DDBJ databases">
        <authorList>
            <person name="Varghese N."/>
            <person name="Submissions S."/>
        </authorList>
    </citation>
    <scope>NUCLEOTIDE SEQUENCE [LARGE SCALE GENOMIC DNA]</scope>
    <source>
        <strain evidence="7">SP</strain>
    </source>
</reference>
<dbReference type="PROSITE" id="PS00356">
    <property type="entry name" value="HTH_LACI_1"/>
    <property type="match status" value="1"/>
</dbReference>
<keyword evidence="2" id="KW-0238">DNA-binding</keyword>
<dbReference type="PANTHER" id="PTHR30146:SF109">
    <property type="entry name" value="HTH-TYPE TRANSCRIPTIONAL REGULATOR GALS"/>
    <property type="match status" value="1"/>
</dbReference>
<keyword evidence="3" id="KW-0804">Transcription</keyword>
<dbReference type="AlphaFoldDB" id="A0A1H3UY26"/>
<dbReference type="STRING" id="1503961.SAMN05421736_12833"/>
<dbReference type="GO" id="GO:0003700">
    <property type="term" value="F:DNA-binding transcription factor activity"/>
    <property type="evidence" value="ECO:0007669"/>
    <property type="project" value="TreeGrafter"/>
</dbReference>
<dbReference type="Pfam" id="PF13377">
    <property type="entry name" value="Peripla_BP_3"/>
    <property type="match status" value="1"/>
</dbReference>
<evidence type="ECO:0000256" key="1">
    <source>
        <dbReference type="ARBA" id="ARBA00023015"/>
    </source>
</evidence>
<protein>
    <submittedName>
        <fullName evidence="6">LacI family transcriptional regulator, kdg operon repressor</fullName>
    </submittedName>
</protein>
<dbReference type="GO" id="GO:0000976">
    <property type="term" value="F:transcription cis-regulatory region binding"/>
    <property type="evidence" value="ECO:0007669"/>
    <property type="project" value="TreeGrafter"/>
</dbReference>
<dbReference type="SUPFAM" id="SSF53822">
    <property type="entry name" value="Periplasmic binding protein-like I"/>
    <property type="match status" value="1"/>
</dbReference>
<keyword evidence="1" id="KW-0805">Transcription regulation</keyword>
<dbReference type="OrthoDB" id="1639518at2"/>
<proteinExistence type="predicted"/>
<dbReference type="Gene3D" id="1.10.260.40">
    <property type="entry name" value="lambda repressor-like DNA-binding domains"/>
    <property type="match status" value="1"/>
</dbReference>
<dbReference type="InterPro" id="IPR028082">
    <property type="entry name" value="Peripla_BP_I"/>
</dbReference>
<dbReference type="InterPro" id="IPR001387">
    <property type="entry name" value="Cro/C1-type_HTH"/>
</dbReference>
<dbReference type="Proteomes" id="UP000198935">
    <property type="component" value="Unassembled WGS sequence"/>
</dbReference>
<dbReference type="PANTHER" id="PTHR30146">
    <property type="entry name" value="LACI-RELATED TRANSCRIPTIONAL REPRESSOR"/>
    <property type="match status" value="1"/>
</dbReference>
<dbReference type="InterPro" id="IPR010982">
    <property type="entry name" value="Lambda_DNA-bd_dom_sf"/>
</dbReference>
<dbReference type="PROSITE" id="PS50943">
    <property type="entry name" value="HTH_CROC1"/>
    <property type="match status" value="1"/>
</dbReference>
<gene>
    <name evidence="6" type="ORF">SAMN05421736_12833</name>
</gene>
<accession>A0A1H3UY26</accession>
<dbReference type="Pfam" id="PF00356">
    <property type="entry name" value="LacI"/>
    <property type="match status" value="1"/>
</dbReference>
<sequence>MIALIYLVCKQQEVGGIRKVTMQDVAEKAGVSKSTVSQYLNERFEYMGQATKEKIKAAIEELGYQPNVLARSLKQKKTLTIGIIVANILHHFSTQITRAIEDYCHSHQYHVIICNADDQPEKEKQYIDMLRAKQVDGIILLPTGKNIALYRELEKQGYPLLFIDRAVEEINVHTIVLNNRDAAMHAVEYFYGKGHERIAMMTTPVHVSVRAERVRGYQEAVRLHQLPQMNEYLSTAPLENTEQALLQMMALSHPPTALLVGNDLVLIEILKTVRKHDIRIPDQLSLITFDETQFAELYDPPLTTIAQPAYAMGKKAAELLLKQINQQLDDEDQRSFVFQAEFLERESVKKLI</sequence>
<dbReference type="SUPFAM" id="SSF47413">
    <property type="entry name" value="lambda repressor-like DNA-binding domains"/>
    <property type="match status" value="1"/>
</dbReference>
<dbReference type="InterPro" id="IPR046335">
    <property type="entry name" value="LacI/GalR-like_sensor"/>
</dbReference>
<dbReference type="SMART" id="SM00354">
    <property type="entry name" value="HTH_LACI"/>
    <property type="match status" value="1"/>
</dbReference>
<evidence type="ECO:0000256" key="2">
    <source>
        <dbReference type="ARBA" id="ARBA00023125"/>
    </source>
</evidence>
<evidence type="ECO:0000313" key="7">
    <source>
        <dbReference type="Proteomes" id="UP000198935"/>
    </source>
</evidence>
<dbReference type="PRINTS" id="PR00036">
    <property type="entry name" value="HTHLACI"/>
</dbReference>
<dbReference type="CDD" id="cd01392">
    <property type="entry name" value="HTH_LacI"/>
    <property type="match status" value="1"/>
</dbReference>
<evidence type="ECO:0000259" key="5">
    <source>
        <dbReference type="PROSITE" id="PS50943"/>
    </source>
</evidence>
<evidence type="ECO:0000256" key="3">
    <source>
        <dbReference type="ARBA" id="ARBA00023163"/>
    </source>
</evidence>
<dbReference type="InterPro" id="IPR000843">
    <property type="entry name" value="HTH_LacI"/>
</dbReference>
<evidence type="ECO:0000259" key="4">
    <source>
        <dbReference type="PROSITE" id="PS50932"/>
    </source>
</evidence>
<dbReference type="CDD" id="cd19977">
    <property type="entry name" value="PBP1_EndR-like"/>
    <property type="match status" value="1"/>
</dbReference>
<keyword evidence="7" id="KW-1185">Reference proteome</keyword>
<dbReference type="EMBL" id="FNPI01000028">
    <property type="protein sequence ID" value="SDZ66891.1"/>
    <property type="molecule type" value="Genomic_DNA"/>
</dbReference>
<feature type="domain" description="HTH lacI-type" evidence="4">
    <location>
        <begin position="20"/>
        <end position="75"/>
    </location>
</feature>
<organism evidence="6 7">
    <name type="scientific">Evansella caseinilytica</name>
    <dbReference type="NCBI Taxonomy" id="1503961"/>
    <lineage>
        <taxon>Bacteria</taxon>
        <taxon>Bacillati</taxon>
        <taxon>Bacillota</taxon>
        <taxon>Bacilli</taxon>
        <taxon>Bacillales</taxon>
        <taxon>Bacillaceae</taxon>
        <taxon>Evansella</taxon>
    </lineage>
</organism>
<dbReference type="PROSITE" id="PS50932">
    <property type="entry name" value="HTH_LACI_2"/>
    <property type="match status" value="1"/>
</dbReference>
<name>A0A1H3UY26_9BACI</name>
<evidence type="ECO:0000313" key="6">
    <source>
        <dbReference type="EMBL" id="SDZ66891.1"/>
    </source>
</evidence>
<feature type="domain" description="HTH cro/C1-type" evidence="5">
    <location>
        <begin position="18"/>
        <end position="69"/>
    </location>
</feature>